<comment type="caution">
    <text evidence="1">The sequence shown here is derived from an EMBL/GenBank/DDBJ whole genome shotgun (WGS) entry which is preliminary data.</text>
</comment>
<proteinExistence type="predicted"/>
<dbReference type="EMBL" id="QFDM01000002">
    <property type="protein sequence ID" value="MCM2466486.1"/>
    <property type="molecule type" value="Genomic_DNA"/>
</dbReference>
<protein>
    <recommendedName>
        <fullName evidence="3">SpoVT-AbrB domain-containing protein</fullName>
    </recommendedName>
</protein>
<evidence type="ECO:0008006" key="3">
    <source>
        <dbReference type="Google" id="ProtNLM"/>
    </source>
</evidence>
<dbReference type="Proteomes" id="UP001523230">
    <property type="component" value="Unassembled WGS sequence"/>
</dbReference>
<gene>
    <name evidence="1" type="ORF">DIC75_09245</name>
</gene>
<dbReference type="AlphaFoldDB" id="A0ABD4TEW1"/>
<evidence type="ECO:0000313" key="1">
    <source>
        <dbReference type="EMBL" id="MCM2466486.1"/>
    </source>
</evidence>
<organism evidence="1 2">
    <name type="scientific">Methanoculleus oceani</name>
    <dbReference type="NCBI Taxonomy" id="2184756"/>
    <lineage>
        <taxon>Archaea</taxon>
        <taxon>Methanobacteriati</taxon>
        <taxon>Methanobacteriota</taxon>
        <taxon>Stenosarchaea group</taxon>
        <taxon>Methanomicrobia</taxon>
        <taxon>Methanomicrobiales</taxon>
        <taxon>Methanomicrobiaceae</taxon>
        <taxon>Methanoculleus</taxon>
    </lineage>
</organism>
<dbReference type="RefSeq" id="WP_250987736.1">
    <property type="nucleotide sequence ID" value="NZ_QFDM01000002.1"/>
</dbReference>
<keyword evidence="2" id="KW-1185">Reference proteome</keyword>
<reference evidence="1 2" key="1">
    <citation type="submission" date="2018-05" db="EMBL/GenBank/DDBJ databases">
        <title>Isolation and characterization of genus Methanoculleus species and their viruses from deep sea marine sediment offshore southwestern Taiwan.</title>
        <authorList>
            <person name="Wei W.-H."/>
            <person name="Chen W.-C."/>
            <person name="Lai M.-C."/>
            <person name="Chen S.-C."/>
        </authorList>
    </citation>
    <scope>NUCLEOTIDE SEQUENCE [LARGE SCALE GENOMIC DNA]</scope>
    <source>
        <strain evidence="1 2">CWC-02</strain>
    </source>
</reference>
<name>A0ABD4TEW1_9EURY</name>
<accession>A0ABD4TEW1</accession>
<evidence type="ECO:0000313" key="2">
    <source>
        <dbReference type="Proteomes" id="UP001523230"/>
    </source>
</evidence>
<sequence length="93" mass="10728">MKKDSDDEIEELQELPEVDYSTIPPEIEGVVGKQPHIIEKKVKLTWDGKQFSFRIPTEIAEEMKITKEHQVLFRLKKPVPGSNDEPELSITLL</sequence>